<evidence type="ECO:0000313" key="5">
    <source>
        <dbReference type="EMBL" id="NOU67414.1"/>
    </source>
</evidence>
<dbReference type="InterPro" id="IPR013378">
    <property type="entry name" value="InlB-like_B-rpt"/>
</dbReference>
<dbReference type="Pfam" id="PF00395">
    <property type="entry name" value="SLH"/>
    <property type="match status" value="3"/>
</dbReference>
<keyword evidence="6" id="KW-1185">Reference proteome</keyword>
<evidence type="ECO:0000313" key="6">
    <source>
        <dbReference type="Proteomes" id="UP000653578"/>
    </source>
</evidence>
<keyword evidence="3" id="KW-0812">Transmembrane</keyword>
<evidence type="ECO:0000259" key="4">
    <source>
        <dbReference type="PROSITE" id="PS51272"/>
    </source>
</evidence>
<dbReference type="Gene3D" id="2.60.40.4270">
    <property type="entry name" value="Listeria-Bacteroides repeat domain"/>
    <property type="match status" value="1"/>
</dbReference>
<protein>
    <recommendedName>
        <fullName evidence="4">SLH domain-containing protein</fullName>
    </recommendedName>
</protein>
<accession>A0ABX1XHR5</accession>
<feature type="domain" description="SLH" evidence="4">
    <location>
        <begin position="2592"/>
        <end position="2650"/>
    </location>
</feature>
<dbReference type="InterPro" id="IPR011043">
    <property type="entry name" value="Gal_Oxase/kelch_b-propeller"/>
</dbReference>
<evidence type="ECO:0000256" key="1">
    <source>
        <dbReference type="ARBA" id="ARBA00004196"/>
    </source>
</evidence>
<feature type="domain" description="SLH" evidence="4">
    <location>
        <begin position="2468"/>
        <end position="2531"/>
    </location>
</feature>
<dbReference type="InterPro" id="IPR051465">
    <property type="entry name" value="Cell_Envelope_Struct_Comp"/>
</dbReference>
<dbReference type="InterPro" id="IPR001119">
    <property type="entry name" value="SLH_dom"/>
</dbReference>
<sequence length="2650" mass="264221">MFGANGRLEDYCYGMREMGLIMQRARRNRKKVAYGIFLKSMLVIAIVVQLFGFTGNQSAQAESMWSNLGTGLSSSYVRSIAVSGTDVYAGGNFTTAGGNPATHIAKWNGSQWSNLGTGLNSFVFAVAASGSDVYAGGIFSTAGGNSASTIAKWNGSNWSSLGTGTNGTVYAIAVSGTDVYVAGNFSTAGGIPATNIAKWNGTSWSSLGTGILNTVYALAVSGTDVYAAGSFSTAGGTSAVRIAKWNGTSWSNLGTGLNGDAYALAVSGSNVYVGGNFSTAGGSSANRIAKWDGSSWSSLGAGFDNTVSAITVSGSTVYAGGGFATAGGGSANRIAKWDGNSWSSLGAGLNNPVNAITVLGSTIYAGGAFTTAGGNSANLIAKWGDAATITFNSNGGSPVSSQSVAYGDIATVPTLPPTKAGYTFAGWYSDSGLNTAYDFATPVTVDLTLHAKWTIITATPVITGTVRAGDTSVLGTAAAEASIILSVNGTPATPTTATGGNWIVPGLTLASGDTISVTAQSAGESVSAAAMTTVAPAATNITTFDAIGDVAAGMAGSAAYANAGEVSAALLASHATVTADGATFTVPVTAWVDTDSYNPAVAGSYTFTATLGNLPANTTNTDNLTATVEVVVTPLIINITAFDAIGDILAGTAGAAAYANTGEVSAALLTSHTTVTADGGTIAVPVTAWVDTDSYNPAVAGSYTFTATLGSLPANTTNTSGLTATVEVIVSPVITNITAFDSIGDVAAGTAGSASYANSGEVSDALVASHATVTADGGTIAVPVTAWVDTDSYNPAVAGSYTFTATLGSLPVNTTNTNSLTATVEVVVSPVITNITAFDAIGDILAGTAGSTAYANAGEVTTALLASHATVTADGGTIAVPVAAWMDMDSYNPAVAGSYTFTAMLGSLPINTTNTDNLKATVEVVVAPVITNITAFDAIDDVAAGTAGAATYANAGEVTTGLLASHATVTADGGTITVPVTAWEDTDSYNASVAGSYTFTATLGSLPVNTTNTGNLTATVEVVVAPVITNITAFDAIGDISAGTAGSAAYANTGEVSAALLTSHATVTADGGTITVSVMAWEDTDSYNPAVAGSYTFTAKLGSLPANTTNTSGLTATVEVIVSPAITNITAFDAIGDVVAGTAGAATYANAGEVTAALVASHATVTADGGTIAVPVAAWIDMDNYNPAVAGSYTFTATLGNLPVNTTNTGNLTATVEVVVAPVITNITAFDAIGDVAAGTAGAAAYANAGEVSAALLTSHATVMADGGTITVPVTAWLDTDSYIATVAGSYTFTATLGSLPVNTTNTENLTATVEVVVAPVITNITAFDAIGDVAAGTAGAAAYANAGEVSVALLASYATVTADGGTIAVPVTAWIDSDNYNASVAGSYTFTATLGSLPINTTNTNSVTATVEVVVSPVITNITAFDAIGDVSAGTTGAATYVNASEVTAALLTSHAAVTADGGTITVPVTAWLDTDSYNATVAGSYTFTATLGNLPVNTTNTGNLTATVEVVVSPVITNITAFDAIGDILAGTAGVAAYANAGEVTTALLASHVTVTADGGTIAVPVAAWIDMDSYNPAVAGSYTFTATLGSLPDNTTNTSGLTATVEVIVSPVITNITAFDAIGDISAGTAGAAAYVNAGEVTTALLASHSTVTADGGAITVPVTAWVDTDSYNATVAGSYTFTATLGSLPVNTTNKGNLTATVEVVVAPVITNITAFDAIGDISAGTAGAAAYANASAVSASLSTSHATVTADSGTITVPVTAWVDTDSYNASVAGSYTFTATLGSLPVNTTNTGNLTATVEVIVAPVITNITAFDAIGDVAAGTAGSATYANASAVSASLSTSHATVTADGGTIMVPVTAWEDTDSYNASVAGSYTFTATLGSLPINTTNTNSLTATVEVVVSPVITNITAFDAFGDISAGTVGAATYANAGEVSAALLTSHATVMADGGTITVPVTAWLDTDSYNATVAGSYTFTATLGSLPVNTTNTGNLTATVKVVVSPVITNITAFDAIGDISAGTAGSTSYANAGEATAALLASHATVTANGGTITVPVTAWIDTDSYNASVAGSYTFTATLGSLPINTTNTDNLTATVEVVVAPVITNITAFDAIGDVAAGTAGSATYANASAVSASLSTSHATVTANGGTITVPVITWVDTDNYNPAVAGSYTFTATLGSLPINTTNTGNLTATVEVVVSPVITNITAFDAIGDVAAGTAGSTSYANAGEATAALLASHATVTANGGTITVPVTAWIDSDSYNASLVGSYTFTATLGSLPDNTTNTGNLTATVEVVVAKPSLPPTGGGGDGGGSTTPTTDNPATSTDGTLTLPAGKRGIVSLKDEVIVSIPANATDRELHLTIVKVLDTKLLLTNKQGLVSPIFEILKNFSENFNKPVTLTFVFDKTKLSSEQRVAVNFFDEVKKEWVEVPGGKINENSITVEVNHFTKFGVFIVGQEPTVPTPGANPTMNLSDITGHWAEANIKRAVSSGIVDGYPEGTFAPDQSVTRAEFAVMLMNALKMQGEGAALTFTDSAKIGTWAQKTVAQAVQSGIIQGYEDGTFRPEVEIMRTEMAVMIAKAMGGQSIPASITTGFADDMIIPAWAKASVAYVKQTGVMQGKGDHQFAPQDHATRAEAVTVLLNMLAQKSK</sequence>
<proteinExistence type="predicted"/>
<organism evidence="5 6">
    <name type="scientific">Paenibacillus plantarum</name>
    <dbReference type="NCBI Taxonomy" id="2654975"/>
    <lineage>
        <taxon>Bacteria</taxon>
        <taxon>Bacillati</taxon>
        <taxon>Bacillota</taxon>
        <taxon>Bacilli</taxon>
        <taxon>Bacillales</taxon>
        <taxon>Paenibacillaceae</taxon>
        <taxon>Paenibacillus</taxon>
    </lineage>
</organism>
<dbReference type="NCBIfam" id="TIGR02543">
    <property type="entry name" value="List_Bact_rpt"/>
    <property type="match status" value="1"/>
</dbReference>
<dbReference type="PANTHER" id="PTHR43308">
    <property type="entry name" value="OUTER MEMBRANE PROTEIN ALPHA-RELATED"/>
    <property type="match status" value="1"/>
</dbReference>
<dbReference type="Gene3D" id="2.60.220.30">
    <property type="match status" value="1"/>
</dbReference>
<dbReference type="Pfam" id="PF09479">
    <property type="entry name" value="Flg_new"/>
    <property type="match status" value="1"/>
</dbReference>
<comment type="subcellular location">
    <subcellularLocation>
        <location evidence="1">Cell envelope</location>
    </subcellularLocation>
</comment>
<comment type="caution">
    <text evidence="5">The sequence shown here is derived from an EMBL/GenBank/DDBJ whole genome shotgun (WGS) entry which is preliminary data.</text>
</comment>
<evidence type="ECO:0000256" key="2">
    <source>
        <dbReference type="SAM" id="MobiDB-lite"/>
    </source>
</evidence>
<dbReference type="PROSITE" id="PS51272">
    <property type="entry name" value="SLH"/>
    <property type="match status" value="3"/>
</dbReference>
<feature type="domain" description="SLH" evidence="4">
    <location>
        <begin position="2532"/>
        <end position="2590"/>
    </location>
</feature>
<feature type="compositionally biased region" description="Gly residues" evidence="2">
    <location>
        <begin position="2306"/>
        <end position="2315"/>
    </location>
</feature>
<feature type="compositionally biased region" description="Low complexity" evidence="2">
    <location>
        <begin position="2316"/>
        <end position="2328"/>
    </location>
</feature>
<feature type="region of interest" description="Disordered" evidence="2">
    <location>
        <begin position="2301"/>
        <end position="2331"/>
    </location>
</feature>
<dbReference type="InterPro" id="IPR042229">
    <property type="entry name" value="Listeria/Bacterioides_rpt_sf"/>
</dbReference>
<dbReference type="PANTHER" id="PTHR43308:SF5">
    <property type="entry name" value="S-LAYER PROTEIN _ PEPTIDOGLYCAN ENDO-BETA-N-ACETYLGLUCOSAMINIDASE"/>
    <property type="match status" value="1"/>
</dbReference>
<dbReference type="EMBL" id="WHNY01000067">
    <property type="protein sequence ID" value="NOU67414.1"/>
    <property type="molecule type" value="Genomic_DNA"/>
</dbReference>
<reference evidence="5 6" key="1">
    <citation type="submission" date="2019-10" db="EMBL/GenBank/DDBJ databases">
        <title>Description of Paenibacillus humi sp. nov.</title>
        <authorList>
            <person name="Carlier A."/>
            <person name="Qi S."/>
        </authorList>
    </citation>
    <scope>NUCLEOTIDE SEQUENCE [LARGE SCALE GENOMIC DNA]</scope>
    <source>
        <strain evidence="5 6">LMG 31461</strain>
    </source>
</reference>
<evidence type="ECO:0000256" key="3">
    <source>
        <dbReference type="SAM" id="Phobius"/>
    </source>
</evidence>
<keyword evidence="3" id="KW-0472">Membrane</keyword>
<feature type="transmembrane region" description="Helical" evidence="3">
    <location>
        <begin position="32"/>
        <end position="53"/>
    </location>
</feature>
<name>A0ABX1XHR5_9BACL</name>
<keyword evidence="3" id="KW-1133">Transmembrane helix</keyword>
<dbReference type="SUPFAM" id="SSF50965">
    <property type="entry name" value="Galactose oxidase, central domain"/>
    <property type="match status" value="1"/>
</dbReference>
<gene>
    <name evidence="5" type="ORF">GC096_25545</name>
</gene>
<dbReference type="Proteomes" id="UP000653578">
    <property type="component" value="Unassembled WGS sequence"/>
</dbReference>